<dbReference type="PANTHER" id="PTHR46305">
    <property type="match status" value="1"/>
</dbReference>
<dbReference type="Proteomes" id="UP000043764">
    <property type="component" value="Unassembled WGS sequence"/>
</dbReference>
<accession>A0A0H5CWT1</accession>
<dbReference type="RefSeq" id="WP_050672400.1">
    <property type="nucleotide sequence ID" value="NZ_CVRL01000003.1"/>
</dbReference>
<dbReference type="InterPro" id="IPR029039">
    <property type="entry name" value="Flavoprotein-like_sf"/>
</dbReference>
<dbReference type="STRING" id="481446.NIT7645_03634"/>
<comment type="cofactor">
    <cofactor evidence="1">
        <name>FAD</name>
        <dbReference type="ChEBI" id="CHEBI:57692"/>
    </cofactor>
</comment>
<organism evidence="6 7">
    <name type="scientific">Phaeobacter italicus</name>
    <dbReference type="NCBI Taxonomy" id="481446"/>
    <lineage>
        <taxon>Bacteria</taxon>
        <taxon>Pseudomonadati</taxon>
        <taxon>Pseudomonadota</taxon>
        <taxon>Alphaproteobacteria</taxon>
        <taxon>Rhodobacterales</taxon>
        <taxon>Roseobacteraceae</taxon>
        <taxon>Phaeobacter</taxon>
    </lineage>
</organism>
<dbReference type="Pfam" id="PF02525">
    <property type="entry name" value="Flavodoxin_2"/>
    <property type="match status" value="1"/>
</dbReference>
<dbReference type="SUPFAM" id="SSF52218">
    <property type="entry name" value="Flavoproteins"/>
    <property type="match status" value="1"/>
</dbReference>
<evidence type="ECO:0000259" key="5">
    <source>
        <dbReference type="Pfam" id="PF02525"/>
    </source>
</evidence>
<dbReference type="AlphaFoldDB" id="A0A0H5CWT1"/>
<gene>
    <name evidence="6" type="primary">mdaB</name>
    <name evidence="6" type="ORF">NIT7321_00323</name>
</gene>
<evidence type="ECO:0000256" key="3">
    <source>
        <dbReference type="ARBA" id="ARBA00022827"/>
    </source>
</evidence>
<proteinExistence type="inferred from homology"/>
<dbReference type="InterPro" id="IPR003680">
    <property type="entry name" value="Flavodoxin_fold"/>
</dbReference>
<evidence type="ECO:0000313" key="7">
    <source>
        <dbReference type="Proteomes" id="UP000043764"/>
    </source>
</evidence>
<evidence type="ECO:0000256" key="1">
    <source>
        <dbReference type="ARBA" id="ARBA00001974"/>
    </source>
</evidence>
<keyword evidence="2" id="KW-0285">Flavoprotein</keyword>
<name>A0A0H5CWT1_9RHOB</name>
<dbReference type="EMBL" id="CVRL01000003">
    <property type="protein sequence ID" value="CRL09492.1"/>
    <property type="molecule type" value="Genomic_DNA"/>
</dbReference>
<evidence type="ECO:0000256" key="2">
    <source>
        <dbReference type="ARBA" id="ARBA00022630"/>
    </source>
</evidence>
<keyword evidence="7" id="KW-1185">Reference proteome</keyword>
<dbReference type="Gene3D" id="3.40.50.360">
    <property type="match status" value="1"/>
</dbReference>
<feature type="domain" description="Flavodoxin-like fold" evidence="5">
    <location>
        <begin position="2"/>
        <end position="189"/>
    </location>
</feature>
<evidence type="ECO:0000313" key="6">
    <source>
        <dbReference type="EMBL" id="CRL09492.1"/>
    </source>
</evidence>
<evidence type="ECO:0000256" key="4">
    <source>
        <dbReference type="ARBA" id="ARBA00037981"/>
    </source>
</evidence>
<dbReference type="InterPro" id="IPR052397">
    <property type="entry name" value="NADPH-QR_MdaB"/>
</dbReference>
<keyword evidence="3" id="KW-0274">FAD</keyword>
<dbReference type="PANTHER" id="PTHR46305:SF3">
    <property type="entry name" value="NADPH:QUINONE OXIDOREDUCTASE MDAB"/>
    <property type="match status" value="1"/>
</dbReference>
<comment type="similarity">
    <text evidence="4">Belongs to the oxidoreductase MdaB family.</text>
</comment>
<sequence>MSKVLILNAAQPYEFAPGKLNATFAERAKSRLEAQGHEVRLTTVAEGYDADAEIASHLWADTIILQFPVHWMGVPWSFKKYMDEVYTAAMDGRLANGDGRTEANPKSNYGMGGTLQGKTYLLSVTLNAPKEAFDTPAEPFLQGDGIDDLLKPQHLVFKFFGLTALPTFMANDVMKAPEVEADLQRFDAHLDAAFQHADSVAA</sequence>
<reference evidence="7" key="1">
    <citation type="submission" date="2015-05" db="EMBL/GenBank/DDBJ databases">
        <authorList>
            <person name="Rodrigo-Torres Lidia"/>
            <person name="Arahal R.David."/>
        </authorList>
    </citation>
    <scope>NUCLEOTIDE SEQUENCE [LARGE SCALE GENOMIC DNA]</scope>
    <source>
        <strain evidence="7">CECT 7321</strain>
    </source>
</reference>
<protein>
    <submittedName>
        <fullName evidence="6">Modulator of drug activity B</fullName>
    </submittedName>
</protein>